<dbReference type="AlphaFoldDB" id="A0A951USW7"/>
<dbReference type="Proteomes" id="UP000729701">
    <property type="component" value="Unassembled WGS sequence"/>
</dbReference>
<reference evidence="1" key="1">
    <citation type="submission" date="2021-05" db="EMBL/GenBank/DDBJ databases">
        <authorList>
            <person name="Pietrasiak N."/>
            <person name="Ward R."/>
            <person name="Stajich J.E."/>
            <person name="Kurbessoian T."/>
        </authorList>
    </citation>
    <scope>NUCLEOTIDE SEQUENCE</scope>
    <source>
        <strain evidence="1">GSE-NOS-MK-12-04C</strain>
    </source>
</reference>
<evidence type="ECO:0000313" key="1">
    <source>
        <dbReference type="EMBL" id="MBW4668172.1"/>
    </source>
</evidence>
<gene>
    <name evidence="1" type="ORF">KME60_12310</name>
</gene>
<proteinExistence type="predicted"/>
<comment type="caution">
    <text evidence="1">The sequence shown here is derived from an EMBL/GenBank/DDBJ whole genome shotgun (WGS) entry which is preliminary data.</text>
</comment>
<name>A0A951USW7_9CYAN</name>
<evidence type="ECO:0000313" key="2">
    <source>
        <dbReference type="Proteomes" id="UP000729701"/>
    </source>
</evidence>
<protein>
    <submittedName>
        <fullName evidence="1">Uncharacterized protein</fullName>
    </submittedName>
</protein>
<accession>A0A951USW7</accession>
<organism evidence="1 2">
    <name type="scientific">Cyanomargarita calcarea GSE-NOS-MK-12-04C</name>
    <dbReference type="NCBI Taxonomy" id="2839659"/>
    <lineage>
        <taxon>Bacteria</taxon>
        <taxon>Bacillati</taxon>
        <taxon>Cyanobacteriota</taxon>
        <taxon>Cyanophyceae</taxon>
        <taxon>Nostocales</taxon>
        <taxon>Cyanomargaritaceae</taxon>
        <taxon>Cyanomargarita</taxon>
    </lineage>
</organism>
<sequence length="128" mass="14688">MSYKSMHLIRLTGNKIIDISRFVALLPSDNDNNYSLILEGGEKAIPIHDNDLDILTKYLGDEKTLFATVKTEYTLTNLAKPQASKILQKRIARHESMSDTEASQKAEAWERFKYNMDAERPEGYKLYS</sequence>
<dbReference type="EMBL" id="JAHHGZ010000011">
    <property type="protein sequence ID" value="MBW4668172.1"/>
    <property type="molecule type" value="Genomic_DNA"/>
</dbReference>
<reference evidence="1" key="2">
    <citation type="journal article" date="2022" name="Microbiol. Resour. Announc.">
        <title>Metagenome Sequencing to Explore Phylogenomics of Terrestrial Cyanobacteria.</title>
        <authorList>
            <person name="Ward R.D."/>
            <person name="Stajich J.E."/>
            <person name="Johansen J.R."/>
            <person name="Huntemann M."/>
            <person name="Clum A."/>
            <person name="Foster B."/>
            <person name="Foster B."/>
            <person name="Roux S."/>
            <person name="Palaniappan K."/>
            <person name="Varghese N."/>
            <person name="Mukherjee S."/>
            <person name="Reddy T.B.K."/>
            <person name="Daum C."/>
            <person name="Copeland A."/>
            <person name="Chen I.A."/>
            <person name="Ivanova N.N."/>
            <person name="Kyrpides N.C."/>
            <person name="Shapiro N."/>
            <person name="Eloe-Fadrosh E.A."/>
            <person name="Pietrasiak N."/>
        </authorList>
    </citation>
    <scope>NUCLEOTIDE SEQUENCE</scope>
    <source>
        <strain evidence="1">GSE-NOS-MK-12-04C</strain>
    </source>
</reference>